<dbReference type="Proteomes" id="UP000199468">
    <property type="component" value="Unassembled WGS sequence"/>
</dbReference>
<evidence type="ECO:0000313" key="3">
    <source>
        <dbReference type="Proteomes" id="UP000199468"/>
    </source>
</evidence>
<dbReference type="EMBL" id="FNBZ01000011">
    <property type="protein sequence ID" value="SDH67621.1"/>
    <property type="molecule type" value="Genomic_DNA"/>
</dbReference>
<accession>A0ABY0P8F2</accession>
<proteinExistence type="predicted"/>
<dbReference type="RefSeq" id="WP_280140842.1">
    <property type="nucleotide sequence ID" value="NZ_FNBZ01000011.1"/>
</dbReference>
<name>A0ABY0P8F2_9HYPH</name>
<protein>
    <submittedName>
        <fullName evidence="2">Uncharacterized protein</fullName>
    </submittedName>
</protein>
<feature type="region of interest" description="Disordered" evidence="1">
    <location>
        <begin position="17"/>
        <end position="41"/>
    </location>
</feature>
<comment type="caution">
    <text evidence="2">The sequence shown here is derived from an EMBL/GenBank/DDBJ whole genome shotgun (WGS) entry which is preliminary data.</text>
</comment>
<evidence type="ECO:0000313" key="2">
    <source>
        <dbReference type="EMBL" id="SDH67621.1"/>
    </source>
</evidence>
<evidence type="ECO:0000256" key="1">
    <source>
        <dbReference type="SAM" id="MobiDB-lite"/>
    </source>
</evidence>
<organism evidence="2 3">
    <name type="scientific">Bosea robiniae</name>
    <dbReference type="NCBI Taxonomy" id="1036780"/>
    <lineage>
        <taxon>Bacteria</taxon>
        <taxon>Pseudomonadati</taxon>
        <taxon>Pseudomonadota</taxon>
        <taxon>Alphaproteobacteria</taxon>
        <taxon>Hyphomicrobiales</taxon>
        <taxon>Boseaceae</taxon>
        <taxon>Bosea</taxon>
    </lineage>
</organism>
<gene>
    <name evidence="2" type="ORF">SAMN05421844_11148</name>
</gene>
<reference evidence="2 3" key="1">
    <citation type="submission" date="2016-10" db="EMBL/GenBank/DDBJ databases">
        <authorList>
            <person name="Varghese N."/>
            <person name="Submissions S."/>
        </authorList>
    </citation>
    <scope>NUCLEOTIDE SEQUENCE [LARGE SCALE GENOMIC DNA]</scope>
    <source>
        <strain evidence="2 3">DSM 26672</strain>
    </source>
</reference>
<keyword evidence="3" id="KW-1185">Reference proteome</keyword>
<sequence length="41" mass="4548">MAFDQRGCGGIYLHGIGRTAKRKPDGTERLAQGDAEREDDR</sequence>